<feature type="transmembrane region" description="Helical" evidence="1">
    <location>
        <begin position="109"/>
        <end position="126"/>
    </location>
</feature>
<name>A0ABS1HQ01_9BACT</name>
<dbReference type="EMBL" id="JAENRR010000080">
    <property type="protein sequence ID" value="MBK3519622.1"/>
    <property type="molecule type" value="Genomic_DNA"/>
</dbReference>
<keyword evidence="1" id="KW-1133">Transmembrane helix</keyword>
<dbReference type="Proteomes" id="UP000605676">
    <property type="component" value="Unassembled WGS sequence"/>
</dbReference>
<keyword evidence="3" id="KW-1185">Reference proteome</keyword>
<accession>A0ABS1HQ01</accession>
<protein>
    <submittedName>
        <fullName evidence="2">Uncharacterized protein</fullName>
    </submittedName>
</protein>
<feature type="transmembrane region" description="Helical" evidence="1">
    <location>
        <begin position="39"/>
        <end position="59"/>
    </location>
</feature>
<feature type="transmembrane region" description="Helical" evidence="1">
    <location>
        <begin position="12"/>
        <end position="33"/>
    </location>
</feature>
<feature type="transmembrane region" description="Helical" evidence="1">
    <location>
        <begin position="138"/>
        <end position="162"/>
    </location>
</feature>
<comment type="caution">
    <text evidence="2">The sequence shown here is derived from an EMBL/GenBank/DDBJ whole genome shotgun (WGS) entry which is preliminary data.</text>
</comment>
<proteinExistence type="predicted"/>
<sequence>MEFEITQQKKNIFIVSTVILIVNHLINSIQSFIPITDKHVNIISIGITLIAYIVIYITLIKFFRHYSRKTLIISTIILAILIVGNQSLHFLENMILLFGYEYQDLSHDFIGILTMAVYLVWTIFLFKEKLINKKIIRPLRIFSISILISNALGLILFVFMYQTGNIRVVNFVSLFMGITFFIMLNFIKNVDKKPIANNG</sequence>
<evidence type="ECO:0000313" key="3">
    <source>
        <dbReference type="Proteomes" id="UP000605676"/>
    </source>
</evidence>
<reference evidence="2 3" key="1">
    <citation type="submission" date="2021-01" db="EMBL/GenBank/DDBJ databases">
        <title>Carboxyliciviraga sp.nov., isolated from coastal sediments.</title>
        <authorList>
            <person name="Lu D."/>
            <person name="Zhang T."/>
        </authorList>
    </citation>
    <scope>NUCLEOTIDE SEQUENCE [LARGE SCALE GENOMIC DNA]</scope>
    <source>
        <strain evidence="2 3">N1Y132</strain>
    </source>
</reference>
<evidence type="ECO:0000313" key="2">
    <source>
        <dbReference type="EMBL" id="MBK3519622.1"/>
    </source>
</evidence>
<gene>
    <name evidence="2" type="ORF">JIV24_19925</name>
</gene>
<feature type="transmembrane region" description="Helical" evidence="1">
    <location>
        <begin position="168"/>
        <end position="187"/>
    </location>
</feature>
<organism evidence="2 3">
    <name type="scientific">Carboxylicivirga marina</name>
    <dbReference type="NCBI Taxonomy" id="2800988"/>
    <lineage>
        <taxon>Bacteria</taxon>
        <taxon>Pseudomonadati</taxon>
        <taxon>Bacteroidota</taxon>
        <taxon>Bacteroidia</taxon>
        <taxon>Marinilabiliales</taxon>
        <taxon>Marinilabiliaceae</taxon>
        <taxon>Carboxylicivirga</taxon>
    </lineage>
</organism>
<keyword evidence="1" id="KW-0812">Transmembrane</keyword>
<evidence type="ECO:0000256" key="1">
    <source>
        <dbReference type="SAM" id="Phobius"/>
    </source>
</evidence>
<dbReference type="RefSeq" id="WP_200466841.1">
    <property type="nucleotide sequence ID" value="NZ_JAENRR010000080.1"/>
</dbReference>
<feature type="transmembrane region" description="Helical" evidence="1">
    <location>
        <begin position="71"/>
        <end position="89"/>
    </location>
</feature>
<keyword evidence="1" id="KW-0472">Membrane</keyword>